<sequence>MSRSLYYARETKPGSRRFCAKCNKHSDSASKQLSLSRMPPVLTIQLKRFEKYTQQSSKIETPVRIPAELDMTPYSTKSIRETYGKNLHPTLSVVTPLSPSLPMQVKKYDPERDSVPTYRYVLMAVVNPGGKLETGHYTSYNRVRGMWFKFDDGNVTSATQREVWDSNVDGKYISTD</sequence>
<dbReference type="GO" id="GO:0004843">
    <property type="term" value="F:cysteine-type deubiquitinase activity"/>
    <property type="evidence" value="ECO:0007669"/>
    <property type="project" value="InterPro"/>
</dbReference>
<dbReference type="EMBL" id="QEAM01000086">
    <property type="protein sequence ID" value="TPX47083.1"/>
    <property type="molecule type" value="Genomic_DNA"/>
</dbReference>
<evidence type="ECO:0000313" key="2">
    <source>
        <dbReference type="EMBL" id="TPX47083.1"/>
    </source>
</evidence>
<dbReference type="GO" id="GO:0005634">
    <property type="term" value="C:nucleus"/>
    <property type="evidence" value="ECO:0007669"/>
    <property type="project" value="TreeGrafter"/>
</dbReference>
<dbReference type="VEuPathDB" id="FungiDB:SeMB42_g06822"/>
<dbReference type="GO" id="GO:0016579">
    <property type="term" value="P:protein deubiquitination"/>
    <property type="evidence" value="ECO:0007669"/>
    <property type="project" value="InterPro"/>
</dbReference>
<evidence type="ECO:0000259" key="1">
    <source>
        <dbReference type="PROSITE" id="PS50235"/>
    </source>
</evidence>
<reference evidence="2 3" key="1">
    <citation type="journal article" date="2019" name="Sci. Rep.">
        <title>Comparative genomics of chytrid fungi reveal insights into the obligate biotrophic and pathogenic lifestyle of Synchytrium endobioticum.</title>
        <authorList>
            <person name="van de Vossenberg B.T.L.H."/>
            <person name="Warris S."/>
            <person name="Nguyen H.D.T."/>
            <person name="van Gent-Pelzer M.P.E."/>
            <person name="Joly D.L."/>
            <person name="van de Geest H.C."/>
            <person name="Bonants P.J.M."/>
            <person name="Smith D.S."/>
            <person name="Levesque C.A."/>
            <person name="van der Lee T.A.J."/>
        </authorList>
    </citation>
    <scope>NUCLEOTIDE SEQUENCE [LARGE SCALE GENOMIC DNA]</scope>
    <source>
        <strain evidence="2 3">LEV6574</strain>
    </source>
</reference>
<dbReference type="Gene3D" id="3.90.70.10">
    <property type="entry name" value="Cysteine proteinases"/>
    <property type="match status" value="1"/>
</dbReference>
<dbReference type="InterPro" id="IPR050164">
    <property type="entry name" value="Peptidase_C19"/>
</dbReference>
<dbReference type="SUPFAM" id="SSF54001">
    <property type="entry name" value="Cysteine proteinases"/>
    <property type="match status" value="1"/>
</dbReference>
<accession>A0A507D6H7</accession>
<dbReference type="PANTHER" id="PTHR24006">
    <property type="entry name" value="UBIQUITIN CARBOXYL-TERMINAL HYDROLASE"/>
    <property type="match status" value="1"/>
</dbReference>
<dbReference type="Pfam" id="PF00443">
    <property type="entry name" value="UCH"/>
    <property type="match status" value="1"/>
</dbReference>
<dbReference type="AlphaFoldDB" id="A0A507D6H7"/>
<feature type="domain" description="USP" evidence="1">
    <location>
        <begin position="1"/>
        <end position="176"/>
    </location>
</feature>
<dbReference type="PANTHER" id="PTHR24006:SF937">
    <property type="entry name" value="UBIQUITIN CARBOXYL-TERMINAL HYDROLASE"/>
    <property type="match status" value="1"/>
</dbReference>
<gene>
    <name evidence="2" type="ORF">SeLEV6574_g02846</name>
</gene>
<protein>
    <recommendedName>
        <fullName evidence="1">USP domain-containing protein</fullName>
    </recommendedName>
</protein>
<comment type="caution">
    <text evidence="2">The sequence shown here is derived from an EMBL/GenBank/DDBJ whole genome shotgun (WGS) entry which is preliminary data.</text>
</comment>
<dbReference type="InterPro" id="IPR038765">
    <property type="entry name" value="Papain-like_cys_pep_sf"/>
</dbReference>
<proteinExistence type="predicted"/>
<dbReference type="InterPro" id="IPR028889">
    <property type="entry name" value="USP"/>
</dbReference>
<evidence type="ECO:0000313" key="3">
    <source>
        <dbReference type="Proteomes" id="UP000320475"/>
    </source>
</evidence>
<dbReference type="Proteomes" id="UP000320475">
    <property type="component" value="Unassembled WGS sequence"/>
</dbReference>
<dbReference type="GO" id="GO:0005829">
    <property type="term" value="C:cytosol"/>
    <property type="evidence" value="ECO:0007669"/>
    <property type="project" value="TreeGrafter"/>
</dbReference>
<organism evidence="2 3">
    <name type="scientific">Synchytrium endobioticum</name>
    <dbReference type="NCBI Taxonomy" id="286115"/>
    <lineage>
        <taxon>Eukaryota</taxon>
        <taxon>Fungi</taxon>
        <taxon>Fungi incertae sedis</taxon>
        <taxon>Chytridiomycota</taxon>
        <taxon>Chytridiomycota incertae sedis</taxon>
        <taxon>Chytridiomycetes</taxon>
        <taxon>Synchytriales</taxon>
        <taxon>Synchytriaceae</taxon>
        <taxon>Synchytrium</taxon>
    </lineage>
</organism>
<dbReference type="InterPro" id="IPR001394">
    <property type="entry name" value="Peptidase_C19_UCH"/>
</dbReference>
<dbReference type="OrthoDB" id="289038at2759"/>
<dbReference type="PROSITE" id="PS50235">
    <property type="entry name" value="USP_3"/>
    <property type="match status" value="1"/>
</dbReference>
<name>A0A507D6H7_9FUNG</name>